<dbReference type="EMBL" id="JAUHTB010000003">
    <property type="protein sequence ID" value="MDN4505305.1"/>
    <property type="molecule type" value="Genomic_DNA"/>
</dbReference>
<dbReference type="InterPro" id="IPR010982">
    <property type="entry name" value="Lambda_DNA-bd_dom_sf"/>
</dbReference>
<sequence>MADIGADWSEATARRIGEAMKARRTELGLSAQAVADKTSELGYPLGRGTIARMETGARGGKFDVSELFILACALQVSPIQLLWHNAPDAPVELLPGYEEYAGFGYEWTVGDRVLNYPEPSDELDKQYLRLQALRRLMDARRALVRLSQARHPSRSGQPREDTDVAALHNARHVAEDEAAAHGWQVRRG</sequence>
<protein>
    <submittedName>
        <fullName evidence="2">Helix-turn-helix transcriptional regulator</fullName>
    </submittedName>
</protein>
<dbReference type="Proteomes" id="UP001172702">
    <property type="component" value="Unassembled WGS sequence"/>
</dbReference>
<comment type="caution">
    <text evidence="2">The sequence shown here is derived from an EMBL/GenBank/DDBJ whole genome shotgun (WGS) entry which is preliminary data.</text>
</comment>
<dbReference type="Pfam" id="PF01381">
    <property type="entry name" value="HTH_3"/>
    <property type="match status" value="1"/>
</dbReference>
<dbReference type="InterPro" id="IPR001387">
    <property type="entry name" value="Cro/C1-type_HTH"/>
</dbReference>
<evidence type="ECO:0000313" key="3">
    <source>
        <dbReference type="Proteomes" id="UP001172702"/>
    </source>
</evidence>
<evidence type="ECO:0000259" key="1">
    <source>
        <dbReference type="PROSITE" id="PS50943"/>
    </source>
</evidence>
<feature type="domain" description="HTH cro/C1-type" evidence="1">
    <location>
        <begin position="20"/>
        <end position="81"/>
    </location>
</feature>
<dbReference type="PROSITE" id="PS50943">
    <property type="entry name" value="HTH_CROC1"/>
    <property type="match status" value="1"/>
</dbReference>
<keyword evidence="3" id="KW-1185">Reference proteome</keyword>
<accession>A0ABT8GYN3</accession>
<gene>
    <name evidence="2" type="ORF">QYF62_04430</name>
</gene>
<proteinExistence type="predicted"/>
<dbReference type="RefSeq" id="WP_269502829.1">
    <property type="nucleotide sequence ID" value="NZ_JAPWIO010000006.1"/>
</dbReference>
<evidence type="ECO:0000313" key="2">
    <source>
        <dbReference type="EMBL" id="MDN4505305.1"/>
    </source>
</evidence>
<name>A0ABT8GYN3_9ACTN</name>
<dbReference type="SUPFAM" id="SSF47413">
    <property type="entry name" value="lambda repressor-like DNA-binding domains"/>
    <property type="match status" value="1"/>
</dbReference>
<dbReference type="Gene3D" id="1.10.260.40">
    <property type="entry name" value="lambda repressor-like DNA-binding domains"/>
    <property type="match status" value="1"/>
</dbReference>
<reference evidence="2 3" key="1">
    <citation type="submission" date="2023-07" db="EMBL/GenBank/DDBJ databases">
        <title>Strategy for survival of the halotoleranting strain Dietzia MX2 from the Yakshinskoe mineral salts deposit.</title>
        <authorList>
            <person name="Kharitonova M.A."/>
            <person name="Kupriyanova-Ashina F.G."/>
            <person name="Shakirov T.R."/>
            <person name="Vafina M.S."/>
            <person name="Ilinskaya O.N."/>
        </authorList>
    </citation>
    <scope>NUCLEOTIDE SEQUENCE [LARGE SCALE GENOMIC DNA]</scope>
    <source>
        <strain evidence="2 3">MX2</strain>
    </source>
</reference>
<organism evidence="2 3">
    <name type="scientific">Dietzia maris</name>
    <dbReference type="NCBI Taxonomy" id="37915"/>
    <lineage>
        <taxon>Bacteria</taxon>
        <taxon>Bacillati</taxon>
        <taxon>Actinomycetota</taxon>
        <taxon>Actinomycetes</taxon>
        <taxon>Mycobacteriales</taxon>
        <taxon>Dietziaceae</taxon>
        <taxon>Dietzia</taxon>
    </lineage>
</organism>
<dbReference type="CDD" id="cd00093">
    <property type="entry name" value="HTH_XRE"/>
    <property type="match status" value="1"/>
</dbReference>